<dbReference type="EMBL" id="UINC01001164">
    <property type="protein sequence ID" value="SUZ72993.1"/>
    <property type="molecule type" value="Genomic_DNA"/>
</dbReference>
<dbReference type="GO" id="GO:0016829">
    <property type="term" value="F:lyase activity"/>
    <property type="evidence" value="ECO:0007669"/>
    <property type="project" value="InterPro"/>
</dbReference>
<organism evidence="4">
    <name type="scientific">marine metagenome</name>
    <dbReference type="NCBI Taxonomy" id="408172"/>
    <lineage>
        <taxon>unclassified sequences</taxon>
        <taxon>metagenomes</taxon>
        <taxon>ecological metagenomes</taxon>
    </lineage>
</organism>
<evidence type="ECO:0000313" key="4">
    <source>
        <dbReference type="EMBL" id="SUZ72993.1"/>
    </source>
</evidence>
<feature type="non-terminal residue" evidence="4">
    <location>
        <position position="1"/>
    </location>
</feature>
<dbReference type="InterPro" id="IPR045336">
    <property type="entry name" value="MmgE_PrpD_N"/>
</dbReference>
<feature type="domain" description="MmgE/PrpD C-terminal" evidence="3">
    <location>
        <begin position="284"/>
        <end position="455"/>
    </location>
</feature>
<evidence type="ECO:0000259" key="3">
    <source>
        <dbReference type="Pfam" id="PF19305"/>
    </source>
</evidence>
<dbReference type="Gene3D" id="1.10.4100.10">
    <property type="entry name" value="2-methylcitrate dehydratase PrpD"/>
    <property type="match status" value="1"/>
</dbReference>
<dbReference type="SUPFAM" id="SSF103378">
    <property type="entry name" value="2-methylcitrate dehydratase PrpD"/>
    <property type="match status" value="1"/>
</dbReference>
<evidence type="ECO:0008006" key="5">
    <source>
        <dbReference type="Google" id="ProtNLM"/>
    </source>
</evidence>
<dbReference type="PANTHER" id="PTHR16943">
    <property type="entry name" value="2-METHYLCITRATE DEHYDRATASE-RELATED"/>
    <property type="match status" value="1"/>
</dbReference>
<evidence type="ECO:0000256" key="1">
    <source>
        <dbReference type="ARBA" id="ARBA00006174"/>
    </source>
</evidence>
<sequence>VANKLSLLRYGRTTLEVTKKIAEYVVNTSLEDFPPEAITAAKAAIIDCLGCALAGSKEPLADVLVNYLNDLGGNPAATVIGRGFKTSAPEAGLINGAMSHALDYDDITFITKTHPSAVLIPAALPVAEEMGATGREMLLAYLVGFEVACAVGDAISPAYFDDLGWHPTGPLGALGAAAAAARLLGLDTEQTAMAISLGASQSSGLRQNFGTMTKPFHAGHACKSGITAAKLVQGGFTAGTDALEGRFGFMRAFSGGNDYDPEKAAQSLGNRCFMIESGIEIKKYPCCGSAHLALDATTALQQQETLEAANIERIEVRVDFDPPRSLIHSRPKEGLEGKFSMQYCLAAEILDGRVGMSTFTDDQVMRAEAQELIPKIEMKRHAGYEGQTSWTEAFHEVEVHLKDGRVLTERADRATTGSLRGASLEEVRTKYLDTAAIALTQENTATTLEMLDNLEDIGPVGPLAELLGG</sequence>
<dbReference type="Pfam" id="PF03972">
    <property type="entry name" value="MmgE_PrpD_N"/>
    <property type="match status" value="1"/>
</dbReference>
<evidence type="ECO:0000259" key="2">
    <source>
        <dbReference type="Pfam" id="PF03972"/>
    </source>
</evidence>
<dbReference type="InterPro" id="IPR042183">
    <property type="entry name" value="MmgE/PrpD_sf_1"/>
</dbReference>
<gene>
    <name evidence="4" type="ORF">METZ01_LOCUS25847</name>
</gene>
<dbReference type="InterPro" id="IPR036148">
    <property type="entry name" value="MmgE/PrpD_sf"/>
</dbReference>
<dbReference type="Gene3D" id="3.30.1330.120">
    <property type="entry name" value="2-methylcitrate dehydratase PrpD"/>
    <property type="match status" value="1"/>
</dbReference>
<dbReference type="InterPro" id="IPR042188">
    <property type="entry name" value="MmgE/PrpD_sf_2"/>
</dbReference>
<reference evidence="4" key="1">
    <citation type="submission" date="2018-05" db="EMBL/GenBank/DDBJ databases">
        <authorList>
            <person name="Lanie J.A."/>
            <person name="Ng W.-L."/>
            <person name="Kazmierczak K.M."/>
            <person name="Andrzejewski T.M."/>
            <person name="Davidsen T.M."/>
            <person name="Wayne K.J."/>
            <person name="Tettelin H."/>
            <person name="Glass J.I."/>
            <person name="Rusch D."/>
            <person name="Podicherti R."/>
            <person name="Tsui H.-C.T."/>
            <person name="Winkler M.E."/>
        </authorList>
    </citation>
    <scope>NUCLEOTIDE SEQUENCE</scope>
</reference>
<dbReference type="PANTHER" id="PTHR16943:SF8">
    <property type="entry name" value="2-METHYLCITRATE DEHYDRATASE"/>
    <property type="match status" value="1"/>
</dbReference>
<dbReference type="AlphaFoldDB" id="A0A381Q5T6"/>
<dbReference type="InterPro" id="IPR005656">
    <property type="entry name" value="MmgE_PrpD"/>
</dbReference>
<dbReference type="InterPro" id="IPR045337">
    <property type="entry name" value="MmgE_PrpD_C"/>
</dbReference>
<accession>A0A381Q5T6</accession>
<name>A0A381Q5T6_9ZZZZ</name>
<comment type="similarity">
    <text evidence="1">Belongs to the PrpD family.</text>
</comment>
<feature type="domain" description="MmgE/PrpD N-terminal" evidence="2">
    <location>
        <begin position="20"/>
        <end position="261"/>
    </location>
</feature>
<proteinExistence type="inferred from homology"/>
<dbReference type="Pfam" id="PF19305">
    <property type="entry name" value="MmgE_PrpD_C"/>
    <property type="match status" value="1"/>
</dbReference>
<protein>
    <recommendedName>
        <fullName evidence="5">MmgE/PrpD family protein</fullName>
    </recommendedName>
</protein>